<evidence type="ECO:0000256" key="3">
    <source>
        <dbReference type="ARBA" id="ARBA00023235"/>
    </source>
</evidence>
<dbReference type="Pfam" id="PF00160">
    <property type="entry name" value="Pro_isomerase"/>
    <property type="match status" value="1"/>
</dbReference>
<dbReference type="PROSITE" id="PS50072">
    <property type="entry name" value="CSA_PPIASE_2"/>
    <property type="match status" value="1"/>
</dbReference>
<dbReference type="RefSeq" id="WP_249310472.1">
    <property type="nucleotide sequence ID" value="NZ_JACRSU010000001.1"/>
</dbReference>
<feature type="domain" description="PPIase cyclophilin-type" evidence="5">
    <location>
        <begin position="43"/>
        <end position="188"/>
    </location>
</feature>
<dbReference type="EC" id="5.2.1.8" evidence="4"/>
<dbReference type="InterPro" id="IPR029000">
    <property type="entry name" value="Cyclophilin-like_dom_sf"/>
</dbReference>
<dbReference type="PRINTS" id="PR00153">
    <property type="entry name" value="CSAPPISMRASE"/>
</dbReference>
<dbReference type="Gene3D" id="2.40.100.10">
    <property type="entry name" value="Cyclophilin-like"/>
    <property type="match status" value="1"/>
</dbReference>
<keyword evidence="3 4" id="KW-0413">Isomerase</keyword>
<dbReference type="InterPro" id="IPR044666">
    <property type="entry name" value="Cyclophilin_A-like"/>
</dbReference>
<dbReference type="Proteomes" id="UP000611762">
    <property type="component" value="Unassembled WGS sequence"/>
</dbReference>
<dbReference type="GO" id="GO:0003755">
    <property type="term" value="F:peptidyl-prolyl cis-trans isomerase activity"/>
    <property type="evidence" value="ECO:0007669"/>
    <property type="project" value="UniProtKB-UniRule"/>
</dbReference>
<evidence type="ECO:0000259" key="5">
    <source>
        <dbReference type="PROSITE" id="PS50072"/>
    </source>
</evidence>
<evidence type="ECO:0000256" key="4">
    <source>
        <dbReference type="RuleBase" id="RU363019"/>
    </source>
</evidence>
<comment type="function">
    <text evidence="1 4">PPIases accelerate the folding of proteins. It catalyzes the cis-trans isomerization of proline imidic peptide bonds in oligopeptides.</text>
</comment>
<evidence type="ECO:0000256" key="1">
    <source>
        <dbReference type="ARBA" id="ARBA00002388"/>
    </source>
</evidence>
<accession>A0A926HTD3</accession>
<dbReference type="EMBL" id="JACRSU010000001">
    <property type="protein sequence ID" value="MBC8539387.1"/>
    <property type="molecule type" value="Genomic_DNA"/>
</dbReference>
<keyword evidence="7" id="KW-1185">Reference proteome</keyword>
<protein>
    <recommendedName>
        <fullName evidence="4">Peptidyl-prolyl cis-trans isomerase</fullName>
        <shortName evidence="4">PPIase</shortName>
        <ecNumber evidence="4">5.2.1.8</ecNumber>
    </recommendedName>
</protein>
<keyword evidence="2 4" id="KW-0697">Rotamase</keyword>
<dbReference type="PANTHER" id="PTHR45625:SF4">
    <property type="entry name" value="PEPTIDYLPROLYL ISOMERASE DOMAIN AND WD REPEAT-CONTAINING PROTEIN 1"/>
    <property type="match status" value="1"/>
</dbReference>
<sequence length="198" mass="21657">MSKGKIAIFLLAMMCIVIPFSGCGKKGDEDKQMEKQYVQIELEKGGNIVIELLPEYAPKSVAFFLELVNDKYYNGLTFHRAVKDFMIQGGSPNGDGMGGSGRTVKGEFSSNGFENGLSHTRGVVSMARTNVKDSASGQFFIMHGNADYLDGNYAAFGRVVEGMEYVDEIANSPVDGETLIEKPVMKTVKVLKNYKPAE</sequence>
<dbReference type="CDD" id="cd00317">
    <property type="entry name" value="cyclophilin"/>
    <property type="match status" value="1"/>
</dbReference>
<evidence type="ECO:0000256" key="2">
    <source>
        <dbReference type="ARBA" id="ARBA00023110"/>
    </source>
</evidence>
<dbReference type="InterPro" id="IPR002130">
    <property type="entry name" value="Cyclophilin-type_PPIase_dom"/>
</dbReference>
<name>A0A926HTD3_9FIRM</name>
<comment type="caution">
    <text evidence="6">The sequence shown here is derived from an EMBL/GenBank/DDBJ whole genome shotgun (WGS) entry which is preliminary data.</text>
</comment>
<dbReference type="AlphaFoldDB" id="A0A926HTD3"/>
<organism evidence="6 7">
    <name type="scientific">Congzhengia minquanensis</name>
    <dbReference type="NCBI Taxonomy" id="2763657"/>
    <lineage>
        <taxon>Bacteria</taxon>
        <taxon>Bacillati</taxon>
        <taxon>Bacillota</taxon>
        <taxon>Clostridia</taxon>
        <taxon>Eubacteriales</taxon>
        <taxon>Oscillospiraceae</taxon>
        <taxon>Congzhengia</taxon>
    </lineage>
</organism>
<dbReference type="PANTHER" id="PTHR45625">
    <property type="entry name" value="PEPTIDYL-PROLYL CIS-TRANS ISOMERASE-RELATED"/>
    <property type="match status" value="1"/>
</dbReference>
<comment type="catalytic activity">
    <reaction evidence="4">
        <text>[protein]-peptidylproline (omega=180) = [protein]-peptidylproline (omega=0)</text>
        <dbReference type="Rhea" id="RHEA:16237"/>
        <dbReference type="Rhea" id="RHEA-COMP:10747"/>
        <dbReference type="Rhea" id="RHEA-COMP:10748"/>
        <dbReference type="ChEBI" id="CHEBI:83833"/>
        <dbReference type="ChEBI" id="CHEBI:83834"/>
        <dbReference type="EC" id="5.2.1.8"/>
    </reaction>
</comment>
<dbReference type="SUPFAM" id="SSF50891">
    <property type="entry name" value="Cyclophilin-like"/>
    <property type="match status" value="1"/>
</dbReference>
<evidence type="ECO:0000313" key="7">
    <source>
        <dbReference type="Proteomes" id="UP000611762"/>
    </source>
</evidence>
<reference evidence="6" key="1">
    <citation type="submission" date="2020-08" db="EMBL/GenBank/DDBJ databases">
        <title>Genome public.</title>
        <authorList>
            <person name="Liu C."/>
            <person name="Sun Q."/>
        </authorList>
    </citation>
    <scope>NUCLEOTIDE SEQUENCE</scope>
    <source>
        <strain evidence="6">H8</strain>
    </source>
</reference>
<evidence type="ECO:0000313" key="6">
    <source>
        <dbReference type="EMBL" id="MBC8539387.1"/>
    </source>
</evidence>
<gene>
    <name evidence="6" type="ORF">H8698_00135</name>
</gene>
<proteinExistence type="inferred from homology"/>
<comment type="similarity">
    <text evidence="4">Belongs to the cyclophilin-type PPIase family.</text>
</comment>